<dbReference type="EMBL" id="JARBHB010000015">
    <property type="protein sequence ID" value="KAJ8867612.1"/>
    <property type="molecule type" value="Genomic_DNA"/>
</dbReference>
<name>A0ABQ9G824_9NEOP</name>
<keyword evidence="1" id="KW-0812">Transmembrane</keyword>
<dbReference type="Proteomes" id="UP001159363">
    <property type="component" value="Chromosome 14"/>
</dbReference>
<organism evidence="2 3">
    <name type="scientific">Dryococelus australis</name>
    <dbReference type="NCBI Taxonomy" id="614101"/>
    <lineage>
        <taxon>Eukaryota</taxon>
        <taxon>Metazoa</taxon>
        <taxon>Ecdysozoa</taxon>
        <taxon>Arthropoda</taxon>
        <taxon>Hexapoda</taxon>
        <taxon>Insecta</taxon>
        <taxon>Pterygota</taxon>
        <taxon>Neoptera</taxon>
        <taxon>Polyneoptera</taxon>
        <taxon>Phasmatodea</taxon>
        <taxon>Verophasmatodea</taxon>
        <taxon>Anareolatae</taxon>
        <taxon>Phasmatidae</taxon>
        <taxon>Eurycanthinae</taxon>
        <taxon>Dryococelus</taxon>
    </lineage>
</organism>
<feature type="transmembrane region" description="Helical" evidence="1">
    <location>
        <begin position="73"/>
        <end position="91"/>
    </location>
</feature>
<dbReference type="PANTHER" id="PTHR45749">
    <property type="match status" value="1"/>
</dbReference>
<keyword evidence="3" id="KW-1185">Reference proteome</keyword>
<reference evidence="2 3" key="1">
    <citation type="submission" date="2023-02" db="EMBL/GenBank/DDBJ databases">
        <title>LHISI_Scaffold_Assembly.</title>
        <authorList>
            <person name="Stuart O.P."/>
            <person name="Cleave R."/>
            <person name="Magrath M.J.L."/>
            <person name="Mikheyev A.S."/>
        </authorList>
    </citation>
    <scope>NUCLEOTIDE SEQUENCE [LARGE SCALE GENOMIC DNA]</scope>
    <source>
        <strain evidence="2">Daus_M_001</strain>
        <tissue evidence="2">Leg muscle</tissue>
    </source>
</reference>
<evidence type="ECO:0000256" key="1">
    <source>
        <dbReference type="SAM" id="Phobius"/>
    </source>
</evidence>
<accession>A0ABQ9G824</accession>
<keyword evidence="1" id="KW-0472">Membrane</keyword>
<sequence>MAGETKDVSKGEQLAILIRYVDCEDFKIKERAIGLHNFSKILKNFEAILIVLDEGMKDRAGSIGIRAQMEQQCFIFLLYAMELVLGITYSLSLQLQSKDIDFTAAGCLIKSTKEELARIRSSEKYDELVKNYLWSICSDDRLSSLMILSVEQEGVKKIPLDELVNDFARMKERRYPLLH</sequence>
<comment type="caution">
    <text evidence="2">The sequence shown here is derived from an EMBL/GenBank/DDBJ whole genome shotgun (WGS) entry which is preliminary data.</text>
</comment>
<evidence type="ECO:0000313" key="3">
    <source>
        <dbReference type="Proteomes" id="UP001159363"/>
    </source>
</evidence>
<proteinExistence type="predicted"/>
<dbReference type="PANTHER" id="PTHR45749:SF37">
    <property type="entry name" value="OS05G0311600 PROTEIN"/>
    <property type="match status" value="1"/>
</dbReference>
<evidence type="ECO:0000313" key="2">
    <source>
        <dbReference type="EMBL" id="KAJ8867612.1"/>
    </source>
</evidence>
<gene>
    <name evidence="2" type="ORF">PR048_031415</name>
</gene>
<keyword evidence="1" id="KW-1133">Transmembrane helix</keyword>
<protein>
    <submittedName>
        <fullName evidence="2">Uncharacterized protein</fullName>
    </submittedName>
</protein>